<dbReference type="InterPro" id="IPR001468">
    <property type="entry name" value="Indole-3-GlycerolPSynthase_CS"/>
</dbReference>
<dbReference type="InterPro" id="IPR013798">
    <property type="entry name" value="Indole-3-glycerol_P_synth_dom"/>
</dbReference>
<dbReference type="InterPro" id="IPR011060">
    <property type="entry name" value="RibuloseP-bd_barrel"/>
</dbReference>
<evidence type="ECO:0000256" key="7">
    <source>
        <dbReference type="ARBA" id="ARBA00023239"/>
    </source>
</evidence>
<keyword evidence="6 8" id="KW-0057">Aromatic amino acid biosynthesis</keyword>
<feature type="compositionally biased region" description="Low complexity" evidence="9">
    <location>
        <begin position="7"/>
        <end position="26"/>
    </location>
</feature>
<dbReference type="CDD" id="cd00331">
    <property type="entry name" value="IGPS"/>
    <property type="match status" value="1"/>
</dbReference>
<dbReference type="AlphaFoldDB" id="A0A1G7NKU2"/>
<sequence length="288" mass="31231">MTAQDTPSQGSHSPSASSQGQPSSDGLPTILARILARKDEEVAERRQAVSEDELFELAARQAPPRGFVAALEARIAAGDPAVIAEVKKASPSKGVMREDFRPGDIARSYERGGAACLSVLTDADFFQGHEDYLAEAQEACGLPVIRKDFITHSYQVVEARAIGADCILLIVAALDDARLKVLHDQAVALGMDVLVEVHDADELERALALDLTLVGINNRDLHTFETRLETTFELLERIPEGVTVITESGIHGRDDVARMRERGVHGFLVGEAFMRVEDPGAGLQAMFY</sequence>
<dbReference type="GO" id="GO:0004640">
    <property type="term" value="F:phosphoribosylanthranilate isomerase activity"/>
    <property type="evidence" value="ECO:0007669"/>
    <property type="project" value="TreeGrafter"/>
</dbReference>
<dbReference type="EMBL" id="FNCI01000001">
    <property type="protein sequence ID" value="SDF74592.1"/>
    <property type="molecule type" value="Genomic_DNA"/>
</dbReference>
<dbReference type="NCBIfam" id="NF001370">
    <property type="entry name" value="PRK00278.1-2"/>
    <property type="match status" value="1"/>
</dbReference>
<dbReference type="InterPro" id="IPR013785">
    <property type="entry name" value="Aldolase_TIM"/>
</dbReference>
<keyword evidence="5 8" id="KW-0822">Tryptophan biosynthesis</keyword>
<dbReference type="SUPFAM" id="SSF51366">
    <property type="entry name" value="Ribulose-phoshate binding barrel"/>
    <property type="match status" value="1"/>
</dbReference>
<dbReference type="HAMAP" id="MF_00134_B">
    <property type="entry name" value="IGPS_B"/>
    <property type="match status" value="1"/>
</dbReference>
<protein>
    <recommendedName>
        <fullName evidence="8">Indole-3-glycerol phosphate synthase</fullName>
        <shortName evidence="8">IGPS</shortName>
        <ecNumber evidence="8">4.1.1.48</ecNumber>
    </recommendedName>
</protein>
<dbReference type="Proteomes" id="UP000198641">
    <property type="component" value="Unassembled WGS sequence"/>
</dbReference>
<proteinExistence type="inferred from homology"/>
<dbReference type="PANTHER" id="PTHR22854:SF2">
    <property type="entry name" value="INDOLE-3-GLYCEROL-PHOSPHATE SYNTHASE"/>
    <property type="match status" value="1"/>
</dbReference>
<evidence type="ECO:0000256" key="1">
    <source>
        <dbReference type="ARBA" id="ARBA00001633"/>
    </source>
</evidence>
<feature type="domain" description="Indole-3-glycerol phosphate synthase" evidence="10">
    <location>
        <begin position="31"/>
        <end position="281"/>
    </location>
</feature>
<evidence type="ECO:0000313" key="11">
    <source>
        <dbReference type="EMBL" id="SDF74592.1"/>
    </source>
</evidence>
<dbReference type="STRING" id="284577.SAMN05216571_101498"/>
<dbReference type="NCBIfam" id="NF001373">
    <property type="entry name" value="PRK00278.1-6"/>
    <property type="match status" value="1"/>
</dbReference>
<dbReference type="RefSeq" id="WP_092522709.1">
    <property type="nucleotide sequence ID" value="NZ_FNCI01000001.1"/>
</dbReference>
<accession>A0A1G7NKU2</accession>
<dbReference type="GO" id="GO:0004425">
    <property type="term" value="F:indole-3-glycerol-phosphate synthase activity"/>
    <property type="evidence" value="ECO:0007669"/>
    <property type="project" value="UniProtKB-UniRule"/>
</dbReference>
<evidence type="ECO:0000259" key="10">
    <source>
        <dbReference type="Pfam" id="PF00218"/>
    </source>
</evidence>
<comment type="catalytic activity">
    <reaction evidence="1 8">
        <text>1-(2-carboxyphenylamino)-1-deoxy-D-ribulose 5-phosphate + H(+) = (1S,2R)-1-C-(indol-3-yl)glycerol 3-phosphate + CO2 + H2O</text>
        <dbReference type="Rhea" id="RHEA:23476"/>
        <dbReference type="ChEBI" id="CHEBI:15377"/>
        <dbReference type="ChEBI" id="CHEBI:15378"/>
        <dbReference type="ChEBI" id="CHEBI:16526"/>
        <dbReference type="ChEBI" id="CHEBI:58613"/>
        <dbReference type="ChEBI" id="CHEBI:58866"/>
        <dbReference type="EC" id="4.1.1.48"/>
    </reaction>
</comment>
<evidence type="ECO:0000313" key="12">
    <source>
        <dbReference type="Proteomes" id="UP000198641"/>
    </source>
</evidence>
<dbReference type="FunFam" id="3.20.20.70:FF:000024">
    <property type="entry name" value="Indole-3-glycerol phosphate synthase"/>
    <property type="match status" value="1"/>
</dbReference>
<dbReference type="GO" id="GO:0000162">
    <property type="term" value="P:L-tryptophan biosynthetic process"/>
    <property type="evidence" value="ECO:0007669"/>
    <property type="project" value="UniProtKB-UniRule"/>
</dbReference>
<dbReference type="InterPro" id="IPR045186">
    <property type="entry name" value="Indole-3-glycerol_P_synth"/>
</dbReference>
<comment type="pathway">
    <text evidence="2 8">Amino-acid biosynthesis; L-tryptophan biosynthesis; L-tryptophan from chorismate: step 4/5.</text>
</comment>
<keyword evidence="12" id="KW-1185">Reference proteome</keyword>
<dbReference type="Gene3D" id="3.20.20.70">
    <property type="entry name" value="Aldolase class I"/>
    <property type="match status" value="1"/>
</dbReference>
<evidence type="ECO:0000256" key="5">
    <source>
        <dbReference type="ARBA" id="ARBA00022822"/>
    </source>
</evidence>
<organism evidence="11 12">
    <name type="scientific">Onishia taeanensis</name>
    <dbReference type="NCBI Taxonomy" id="284577"/>
    <lineage>
        <taxon>Bacteria</taxon>
        <taxon>Pseudomonadati</taxon>
        <taxon>Pseudomonadota</taxon>
        <taxon>Gammaproteobacteria</taxon>
        <taxon>Oceanospirillales</taxon>
        <taxon>Halomonadaceae</taxon>
        <taxon>Onishia</taxon>
    </lineage>
</organism>
<evidence type="ECO:0000256" key="4">
    <source>
        <dbReference type="ARBA" id="ARBA00022793"/>
    </source>
</evidence>
<dbReference type="EC" id="4.1.1.48" evidence="8"/>
<dbReference type="UniPathway" id="UPA00035">
    <property type="reaction ID" value="UER00043"/>
</dbReference>
<keyword evidence="7 8" id="KW-0456">Lyase</keyword>
<evidence type="ECO:0000256" key="3">
    <source>
        <dbReference type="ARBA" id="ARBA00022605"/>
    </source>
</evidence>
<keyword evidence="4 8" id="KW-0210">Decarboxylase</keyword>
<gene>
    <name evidence="8" type="primary">trpC</name>
    <name evidence="11" type="ORF">SAMN05216571_101498</name>
</gene>
<feature type="region of interest" description="Disordered" evidence="9">
    <location>
        <begin position="1"/>
        <end position="29"/>
    </location>
</feature>
<comment type="similarity">
    <text evidence="8">Belongs to the TrpC family.</text>
</comment>
<evidence type="ECO:0000256" key="8">
    <source>
        <dbReference type="HAMAP-Rule" id="MF_00134"/>
    </source>
</evidence>
<evidence type="ECO:0000256" key="6">
    <source>
        <dbReference type="ARBA" id="ARBA00023141"/>
    </source>
</evidence>
<evidence type="ECO:0000256" key="2">
    <source>
        <dbReference type="ARBA" id="ARBA00004696"/>
    </source>
</evidence>
<keyword evidence="3 8" id="KW-0028">Amino-acid biosynthesis</keyword>
<dbReference type="PROSITE" id="PS00614">
    <property type="entry name" value="IGPS"/>
    <property type="match status" value="1"/>
</dbReference>
<reference evidence="11 12" key="1">
    <citation type="submission" date="2016-10" db="EMBL/GenBank/DDBJ databases">
        <authorList>
            <person name="de Groot N.N."/>
        </authorList>
    </citation>
    <scope>NUCLEOTIDE SEQUENCE [LARGE SCALE GENOMIC DNA]</scope>
    <source>
        <strain evidence="11 12">BH539</strain>
    </source>
</reference>
<dbReference type="PANTHER" id="PTHR22854">
    <property type="entry name" value="TRYPTOPHAN BIOSYNTHESIS PROTEIN"/>
    <property type="match status" value="1"/>
</dbReference>
<name>A0A1G7NKU2_9GAMM</name>
<dbReference type="OrthoDB" id="9804217at2"/>
<evidence type="ECO:0000256" key="9">
    <source>
        <dbReference type="SAM" id="MobiDB-lite"/>
    </source>
</evidence>
<dbReference type="Pfam" id="PF00218">
    <property type="entry name" value="IGPS"/>
    <property type="match status" value="1"/>
</dbReference>
<dbReference type="NCBIfam" id="NF001377">
    <property type="entry name" value="PRK00278.2-4"/>
    <property type="match status" value="1"/>
</dbReference>